<evidence type="ECO:0000256" key="5">
    <source>
        <dbReference type="ARBA" id="ARBA00022842"/>
    </source>
</evidence>
<dbReference type="RefSeq" id="WP_307255102.1">
    <property type="nucleotide sequence ID" value="NZ_JAUSTO010000012.1"/>
</dbReference>
<dbReference type="InterPro" id="IPR003562">
    <property type="entry name" value="Mutator_MutX_prot"/>
</dbReference>
<dbReference type="AlphaFoldDB" id="A0AAE4ALG0"/>
<evidence type="ECO:0000259" key="6">
    <source>
        <dbReference type="PROSITE" id="PS51462"/>
    </source>
</evidence>
<comment type="caution">
    <text evidence="7">The sequence shown here is derived from an EMBL/GenBank/DDBJ whole genome shotgun (WGS) entry which is preliminary data.</text>
</comment>
<evidence type="ECO:0000256" key="2">
    <source>
        <dbReference type="ARBA" id="ARBA00005582"/>
    </source>
</evidence>
<dbReference type="GO" id="GO:0035539">
    <property type="term" value="F:8-oxo-7,8-dihydrodeoxyguanosine triphosphate pyrophosphatase activity"/>
    <property type="evidence" value="ECO:0007669"/>
    <property type="project" value="UniProtKB-EC"/>
</dbReference>
<dbReference type="Pfam" id="PF00293">
    <property type="entry name" value="NUDIX"/>
    <property type="match status" value="1"/>
</dbReference>
<dbReference type="InterPro" id="IPR000086">
    <property type="entry name" value="NUDIX_hydrolase_dom"/>
</dbReference>
<protein>
    <submittedName>
        <fullName evidence="7">8-oxo-dGTP diphosphatase</fullName>
        <ecNumber evidence="7">3.6.1.55</ecNumber>
    </submittedName>
</protein>
<dbReference type="CDD" id="cd18886">
    <property type="entry name" value="NUDIX_MutT_Nudt1"/>
    <property type="match status" value="1"/>
</dbReference>
<dbReference type="GO" id="GO:0008413">
    <property type="term" value="F:8-oxo-7,8-dihydroguanosine triphosphate pyrophosphatase activity"/>
    <property type="evidence" value="ECO:0007669"/>
    <property type="project" value="InterPro"/>
</dbReference>
<feature type="domain" description="Nudix hydrolase" evidence="6">
    <location>
        <begin position="1"/>
        <end position="128"/>
    </location>
</feature>
<dbReference type="PANTHER" id="PTHR43758">
    <property type="entry name" value="7,8-DIHYDRO-8-OXOGUANINE TRIPHOSPHATASE"/>
    <property type="match status" value="1"/>
</dbReference>
<dbReference type="EMBL" id="JAUSTO010000012">
    <property type="protein sequence ID" value="MDQ0153115.1"/>
    <property type="molecule type" value="Genomic_DNA"/>
</dbReference>
<dbReference type="PROSITE" id="PS51462">
    <property type="entry name" value="NUDIX"/>
    <property type="match status" value="1"/>
</dbReference>
<organism evidence="7 8">
    <name type="scientific">Moryella indoligenes</name>
    <dbReference type="NCBI Taxonomy" id="371674"/>
    <lineage>
        <taxon>Bacteria</taxon>
        <taxon>Bacillati</taxon>
        <taxon>Bacillota</taxon>
        <taxon>Clostridia</taxon>
        <taxon>Lachnospirales</taxon>
        <taxon>Lachnospiraceae</taxon>
        <taxon>Moryella</taxon>
    </lineage>
</organism>
<sequence length="159" mass="18592">MFSTTLCYIEKEGRWLMLHRIRKKNDLNEGKWIGVGGKFLESESPEECLCREVQEETGYLLHSWQYRGIITFVSDRWESEHMHLFTSSDFSGEYHSCDEGVAEWIPIEKVMDLNLWEGDRIFLKLLLSAVPFFSLKLVYEGDMLVQAMLNGKRLESLSS</sequence>
<dbReference type="PANTHER" id="PTHR43758:SF2">
    <property type="entry name" value="OXIDIZED PURINE NUCLEOSIDE TRIPHOSPHATE HYDROLASE"/>
    <property type="match status" value="1"/>
</dbReference>
<keyword evidence="5" id="KW-0460">Magnesium</keyword>
<keyword evidence="4 7" id="KW-0378">Hydrolase</keyword>
<keyword evidence="3" id="KW-0479">Metal-binding</keyword>
<evidence type="ECO:0000256" key="3">
    <source>
        <dbReference type="ARBA" id="ARBA00022723"/>
    </source>
</evidence>
<dbReference type="Gene3D" id="3.90.79.10">
    <property type="entry name" value="Nucleoside Triphosphate Pyrophosphohydrolase"/>
    <property type="match status" value="1"/>
</dbReference>
<dbReference type="SUPFAM" id="SSF55811">
    <property type="entry name" value="Nudix"/>
    <property type="match status" value="1"/>
</dbReference>
<evidence type="ECO:0000256" key="1">
    <source>
        <dbReference type="ARBA" id="ARBA00001946"/>
    </source>
</evidence>
<evidence type="ECO:0000256" key="4">
    <source>
        <dbReference type="ARBA" id="ARBA00022801"/>
    </source>
</evidence>
<dbReference type="PROSITE" id="PS00893">
    <property type="entry name" value="NUDIX_BOX"/>
    <property type="match status" value="1"/>
</dbReference>
<dbReference type="EC" id="3.6.1.55" evidence="7"/>
<dbReference type="GO" id="GO:0006281">
    <property type="term" value="P:DNA repair"/>
    <property type="evidence" value="ECO:0007669"/>
    <property type="project" value="InterPro"/>
</dbReference>
<gene>
    <name evidence="7" type="ORF">J2S20_001824</name>
</gene>
<dbReference type="InterPro" id="IPR015797">
    <property type="entry name" value="NUDIX_hydrolase-like_dom_sf"/>
</dbReference>
<comment type="cofactor">
    <cofactor evidence="1">
        <name>Mg(2+)</name>
        <dbReference type="ChEBI" id="CHEBI:18420"/>
    </cofactor>
</comment>
<proteinExistence type="inferred from homology"/>
<evidence type="ECO:0000313" key="7">
    <source>
        <dbReference type="EMBL" id="MDQ0153115.1"/>
    </source>
</evidence>
<dbReference type="InterPro" id="IPR020084">
    <property type="entry name" value="NUDIX_hydrolase_CS"/>
</dbReference>
<dbReference type="GO" id="GO:0005737">
    <property type="term" value="C:cytoplasm"/>
    <property type="evidence" value="ECO:0007669"/>
    <property type="project" value="TreeGrafter"/>
</dbReference>
<comment type="similarity">
    <text evidence="2">Belongs to the Nudix hydrolase family.</text>
</comment>
<keyword evidence="8" id="KW-1185">Reference proteome</keyword>
<evidence type="ECO:0000313" key="8">
    <source>
        <dbReference type="Proteomes" id="UP001241537"/>
    </source>
</evidence>
<dbReference type="Proteomes" id="UP001241537">
    <property type="component" value="Unassembled WGS sequence"/>
</dbReference>
<accession>A0AAE4ALG0</accession>
<reference evidence="7" key="1">
    <citation type="submission" date="2023-07" db="EMBL/GenBank/DDBJ databases">
        <title>Genomic Encyclopedia of Type Strains, Phase IV (KMG-IV): sequencing the most valuable type-strain genomes for metagenomic binning, comparative biology and taxonomic classification.</title>
        <authorList>
            <person name="Goeker M."/>
        </authorList>
    </citation>
    <scope>NUCLEOTIDE SEQUENCE</scope>
    <source>
        <strain evidence="7">DSM 19659</strain>
    </source>
</reference>
<name>A0AAE4ALG0_9FIRM</name>
<dbReference type="GO" id="GO:0046872">
    <property type="term" value="F:metal ion binding"/>
    <property type="evidence" value="ECO:0007669"/>
    <property type="project" value="UniProtKB-KW"/>
</dbReference>
<dbReference type="PRINTS" id="PR01402">
    <property type="entry name" value="MUTATORMUTX"/>
</dbReference>